<gene>
    <name evidence="1" type="ORF">F4695_000904</name>
</gene>
<dbReference type="InterPro" id="IPR035093">
    <property type="entry name" value="RelE/ParE_toxin_dom_sf"/>
</dbReference>
<protein>
    <submittedName>
        <fullName evidence="1">Proteic killer suppression protein</fullName>
    </submittedName>
</protein>
<sequence length="93" mass="10417">MIRSFGNAMTEAVANGKLPKGFPSDIARRAVRKLTMIENAVELIDLRSPPGNHLEALRGDRSGQHSIRINDQWRVCFVWSDGGAEQVEIVDYH</sequence>
<dbReference type="RefSeq" id="WP_113166697.1">
    <property type="nucleotide sequence ID" value="NZ_JACHBU010000002.1"/>
</dbReference>
<evidence type="ECO:0000313" key="1">
    <source>
        <dbReference type="EMBL" id="MBB6507572.1"/>
    </source>
</evidence>
<organism evidence="1 2">
    <name type="scientific">Rhizobium soli</name>
    <dbReference type="NCBI Taxonomy" id="424798"/>
    <lineage>
        <taxon>Bacteria</taxon>
        <taxon>Pseudomonadati</taxon>
        <taxon>Pseudomonadota</taxon>
        <taxon>Alphaproteobacteria</taxon>
        <taxon>Hyphomicrobiales</taxon>
        <taxon>Rhizobiaceae</taxon>
        <taxon>Rhizobium/Agrobacterium group</taxon>
        <taxon>Rhizobium</taxon>
    </lineage>
</organism>
<dbReference type="Gene3D" id="3.30.2310.20">
    <property type="entry name" value="RelE-like"/>
    <property type="match status" value="1"/>
</dbReference>
<dbReference type="Pfam" id="PF05015">
    <property type="entry name" value="HigB-like_toxin"/>
    <property type="match status" value="1"/>
</dbReference>
<reference evidence="1 2" key="1">
    <citation type="submission" date="2020-08" db="EMBL/GenBank/DDBJ databases">
        <title>The Agave Microbiome: Exploring the role of microbial communities in plant adaptations to desert environments.</title>
        <authorList>
            <person name="Partida-Martinez L.P."/>
        </authorList>
    </citation>
    <scope>NUCLEOTIDE SEQUENCE [LARGE SCALE GENOMIC DNA]</scope>
    <source>
        <strain evidence="1 2">AS3.12</strain>
    </source>
</reference>
<dbReference type="SUPFAM" id="SSF143011">
    <property type="entry name" value="RelE-like"/>
    <property type="match status" value="1"/>
</dbReference>
<dbReference type="Proteomes" id="UP000585437">
    <property type="component" value="Unassembled WGS sequence"/>
</dbReference>
<dbReference type="PANTHER" id="PTHR40266">
    <property type="entry name" value="TOXIN HIGB-1"/>
    <property type="match status" value="1"/>
</dbReference>
<dbReference type="InterPro" id="IPR007711">
    <property type="entry name" value="HigB-1"/>
</dbReference>
<keyword evidence="2" id="KW-1185">Reference proteome</keyword>
<dbReference type="AlphaFoldDB" id="A0A7X0MQ99"/>
<evidence type="ECO:0000313" key="2">
    <source>
        <dbReference type="Proteomes" id="UP000585437"/>
    </source>
</evidence>
<comment type="caution">
    <text evidence="1">The sequence shown here is derived from an EMBL/GenBank/DDBJ whole genome shotgun (WGS) entry which is preliminary data.</text>
</comment>
<accession>A0A7X0MQ99</accession>
<name>A0A7X0MQ99_9HYPH</name>
<dbReference type="PANTHER" id="PTHR40266:SF2">
    <property type="entry name" value="TOXIN HIGB-1"/>
    <property type="match status" value="1"/>
</dbReference>
<proteinExistence type="predicted"/>
<dbReference type="EMBL" id="JACHBU010000002">
    <property type="protein sequence ID" value="MBB6507572.1"/>
    <property type="molecule type" value="Genomic_DNA"/>
</dbReference>